<dbReference type="InterPro" id="IPR001623">
    <property type="entry name" value="DnaJ_domain"/>
</dbReference>
<dbReference type="Gene3D" id="2.60.260.20">
    <property type="entry name" value="Urease metallochaperone UreE, N-terminal domain"/>
    <property type="match status" value="2"/>
</dbReference>
<keyword evidence="1" id="KW-0143">Chaperone</keyword>
<proteinExistence type="predicted"/>
<gene>
    <name evidence="3" type="ORF">SAMN02746041_02310</name>
</gene>
<dbReference type="Pfam" id="PF01556">
    <property type="entry name" value="DnaJ_C"/>
    <property type="match status" value="1"/>
</dbReference>
<dbReference type="InterPro" id="IPR018253">
    <property type="entry name" value="DnaJ_domain_CS"/>
</dbReference>
<evidence type="ECO:0000313" key="4">
    <source>
        <dbReference type="Proteomes" id="UP000192783"/>
    </source>
</evidence>
<dbReference type="CDD" id="cd06257">
    <property type="entry name" value="DnaJ"/>
    <property type="match status" value="1"/>
</dbReference>
<dbReference type="InterPro" id="IPR036869">
    <property type="entry name" value="J_dom_sf"/>
</dbReference>
<keyword evidence="3" id="KW-0238">DNA-binding</keyword>
<dbReference type="Pfam" id="PF00226">
    <property type="entry name" value="DnaJ"/>
    <property type="match status" value="1"/>
</dbReference>
<dbReference type="InterPro" id="IPR008971">
    <property type="entry name" value="HSP40/DnaJ_pept-bd"/>
</dbReference>
<dbReference type="Proteomes" id="UP000192783">
    <property type="component" value="Unassembled WGS sequence"/>
</dbReference>
<dbReference type="SUPFAM" id="SSF46565">
    <property type="entry name" value="Chaperone J-domain"/>
    <property type="match status" value="1"/>
</dbReference>
<dbReference type="OrthoDB" id="9779889at2"/>
<dbReference type="RefSeq" id="WP_084058041.1">
    <property type="nucleotide sequence ID" value="NZ_FWXF01000013.1"/>
</dbReference>
<organism evidence="3 4">
    <name type="scientific">Desulfacinum hydrothermale DSM 13146</name>
    <dbReference type="NCBI Taxonomy" id="1121390"/>
    <lineage>
        <taxon>Bacteria</taxon>
        <taxon>Pseudomonadati</taxon>
        <taxon>Thermodesulfobacteriota</taxon>
        <taxon>Syntrophobacteria</taxon>
        <taxon>Syntrophobacterales</taxon>
        <taxon>Syntrophobacteraceae</taxon>
        <taxon>Desulfacinum</taxon>
    </lineage>
</organism>
<dbReference type="PANTHER" id="PTHR43096:SF52">
    <property type="entry name" value="DNAJ HOMOLOG 1, MITOCHONDRIAL-RELATED"/>
    <property type="match status" value="1"/>
</dbReference>
<dbReference type="GO" id="GO:0051082">
    <property type="term" value="F:unfolded protein binding"/>
    <property type="evidence" value="ECO:0007669"/>
    <property type="project" value="InterPro"/>
</dbReference>
<evidence type="ECO:0000259" key="2">
    <source>
        <dbReference type="PROSITE" id="PS50076"/>
    </source>
</evidence>
<dbReference type="STRING" id="1121390.SAMN02746041_02310"/>
<dbReference type="PROSITE" id="PS50076">
    <property type="entry name" value="DNAJ_2"/>
    <property type="match status" value="1"/>
</dbReference>
<dbReference type="CDD" id="cd10747">
    <property type="entry name" value="DnaJ_C"/>
    <property type="match status" value="1"/>
</dbReference>
<dbReference type="PRINTS" id="PR00625">
    <property type="entry name" value="JDOMAIN"/>
</dbReference>
<evidence type="ECO:0000256" key="1">
    <source>
        <dbReference type="ARBA" id="ARBA00023186"/>
    </source>
</evidence>
<sequence length="323" mass="35646">MAVKFKDYYDILGVSRKATQDEIQRAYRKLARKYHPDVNKDPGAEEKFKEVNEAYEVLKDPEKRAKYDQLGSHWQAGQDFRPPPGWDVHFDFGGGTGQENFFWSGSGDFSDFFEMLFGRSGFGCPRGGAGAQPGGMWRQPGADREAVLRISLEDAYHGAVKTVTLPPEFSGPGAPTRSGKTLEVKIPKGILPGQKIRLAGQGQEGMGGARPGDLYLKVELEPHPVYRLEGRDLYMDLPITPWEAALGAEVPVKAPTGTYSLKVPAGSQSGQKLRLRGKGMPNPKGAPGDLYAVLKIVVPKRLTKEEKDLFRRLAQVSRFDPRG</sequence>
<dbReference type="GO" id="GO:0042026">
    <property type="term" value="P:protein refolding"/>
    <property type="evidence" value="ECO:0007669"/>
    <property type="project" value="TreeGrafter"/>
</dbReference>
<reference evidence="3 4" key="1">
    <citation type="submission" date="2017-04" db="EMBL/GenBank/DDBJ databases">
        <authorList>
            <person name="Afonso C.L."/>
            <person name="Miller P.J."/>
            <person name="Scott M.A."/>
            <person name="Spackman E."/>
            <person name="Goraichik I."/>
            <person name="Dimitrov K.M."/>
            <person name="Suarez D.L."/>
            <person name="Swayne D.E."/>
        </authorList>
    </citation>
    <scope>NUCLEOTIDE SEQUENCE [LARGE SCALE GENOMIC DNA]</scope>
    <source>
        <strain evidence="3 4">DSM 13146</strain>
    </source>
</reference>
<dbReference type="Gene3D" id="1.10.287.110">
    <property type="entry name" value="DnaJ domain"/>
    <property type="match status" value="1"/>
</dbReference>
<feature type="domain" description="J" evidence="2">
    <location>
        <begin position="7"/>
        <end position="71"/>
    </location>
</feature>
<evidence type="ECO:0000313" key="3">
    <source>
        <dbReference type="EMBL" id="SMC25382.1"/>
    </source>
</evidence>
<dbReference type="PANTHER" id="PTHR43096">
    <property type="entry name" value="DNAJ HOMOLOG 1, MITOCHONDRIAL-RELATED"/>
    <property type="match status" value="1"/>
</dbReference>
<dbReference type="InterPro" id="IPR002939">
    <property type="entry name" value="DnaJ_C"/>
</dbReference>
<dbReference type="GO" id="GO:0005737">
    <property type="term" value="C:cytoplasm"/>
    <property type="evidence" value="ECO:0007669"/>
    <property type="project" value="TreeGrafter"/>
</dbReference>
<keyword evidence="4" id="KW-1185">Reference proteome</keyword>
<protein>
    <submittedName>
        <fullName evidence="3">Curved DNA-binding protein</fullName>
    </submittedName>
</protein>
<dbReference type="SMART" id="SM00271">
    <property type="entry name" value="DnaJ"/>
    <property type="match status" value="1"/>
</dbReference>
<dbReference type="AlphaFoldDB" id="A0A1W1XND6"/>
<name>A0A1W1XND6_9BACT</name>
<dbReference type="SUPFAM" id="SSF49493">
    <property type="entry name" value="HSP40/DnaJ peptide-binding domain"/>
    <property type="match status" value="2"/>
</dbReference>
<dbReference type="PROSITE" id="PS00636">
    <property type="entry name" value="DNAJ_1"/>
    <property type="match status" value="1"/>
</dbReference>
<dbReference type="GO" id="GO:0003677">
    <property type="term" value="F:DNA binding"/>
    <property type="evidence" value="ECO:0007669"/>
    <property type="project" value="UniProtKB-KW"/>
</dbReference>
<dbReference type="EMBL" id="FWXF01000013">
    <property type="protein sequence ID" value="SMC25382.1"/>
    <property type="molecule type" value="Genomic_DNA"/>
</dbReference>
<accession>A0A1W1XND6</accession>
<dbReference type="FunFam" id="2.60.260.20:FF:000013">
    <property type="entry name" value="DnaJ subfamily B member 11"/>
    <property type="match status" value="1"/>
</dbReference>